<evidence type="ECO:0000313" key="4">
    <source>
        <dbReference type="Proteomes" id="UP001241472"/>
    </source>
</evidence>
<accession>A0ABT9PXG5</accession>
<dbReference type="InterPro" id="IPR012645">
    <property type="entry name" value="CHP02301"/>
</dbReference>
<keyword evidence="4" id="KW-1185">Reference proteome</keyword>
<comment type="caution">
    <text evidence="3">The sequence shown here is derived from an EMBL/GenBank/DDBJ whole genome shotgun (WGS) entry which is preliminary data.</text>
</comment>
<dbReference type="EMBL" id="JAUSRF010000013">
    <property type="protein sequence ID" value="MDP9839162.1"/>
    <property type="molecule type" value="Genomic_DNA"/>
</dbReference>
<evidence type="ECO:0000256" key="1">
    <source>
        <dbReference type="SAM" id="MobiDB-lite"/>
    </source>
</evidence>
<sequence>MASKDSRAFRSTGSSMTLRKRLVTACFLAISLPLASSPVLAQKKAATPPAPATSTAPAEKPTPYDDRLARLSEILGSVHYLRTLCGERQSSWRNSMQKLIDSETANEPKRRERLTAAFNRGYRSFASVHTTCTPTARSAEEAYRAEGATLAAEIAARYGN</sequence>
<organism evidence="3 4">
    <name type="scientific">Neorhizobium huautlense</name>
    <dbReference type="NCBI Taxonomy" id="67774"/>
    <lineage>
        <taxon>Bacteria</taxon>
        <taxon>Pseudomonadati</taxon>
        <taxon>Pseudomonadota</taxon>
        <taxon>Alphaproteobacteria</taxon>
        <taxon>Hyphomicrobiales</taxon>
        <taxon>Rhizobiaceae</taxon>
        <taxon>Rhizobium/Agrobacterium group</taxon>
        <taxon>Neorhizobium</taxon>
    </lineage>
</organism>
<name>A0ABT9PXG5_9HYPH</name>
<feature type="chain" id="PRO_5046784519" evidence="2">
    <location>
        <begin position="42"/>
        <end position="160"/>
    </location>
</feature>
<dbReference type="NCBIfam" id="TIGR02301">
    <property type="entry name" value="TIGR02301 family protein"/>
    <property type="match status" value="1"/>
</dbReference>
<reference evidence="3 4" key="1">
    <citation type="submission" date="2023-07" db="EMBL/GenBank/DDBJ databases">
        <title>Sorghum-associated microbial communities from plants grown in Nebraska, USA.</title>
        <authorList>
            <person name="Schachtman D."/>
        </authorList>
    </citation>
    <scope>NUCLEOTIDE SEQUENCE [LARGE SCALE GENOMIC DNA]</scope>
    <source>
        <strain evidence="3 4">DS1307</strain>
    </source>
</reference>
<protein>
    <submittedName>
        <fullName evidence="3">Uncharacterized protein (TIGR02301 family)</fullName>
    </submittedName>
</protein>
<dbReference type="Pfam" id="PF09539">
    <property type="entry name" value="DUF2385"/>
    <property type="match status" value="1"/>
</dbReference>
<proteinExistence type="predicted"/>
<dbReference type="Proteomes" id="UP001241472">
    <property type="component" value="Unassembled WGS sequence"/>
</dbReference>
<keyword evidence="2" id="KW-0732">Signal</keyword>
<evidence type="ECO:0000256" key="2">
    <source>
        <dbReference type="SAM" id="SignalP"/>
    </source>
</evidence>
<feature type="compositionally biased region" description="Low complexity" evidence="1">
    <location>
        <begin position="45"/>
        <end position="61"/>
    </location>
</feature>
<evidence type="ECO:0000313" key="3">
    <source>
        <dbReference type="EMBL" id="MDP9839162.1"/>
    </source>
</evidence>
<feature type="signal peptide" evidence="2">
    <location>
        <begin position="1"/>
        <end position="41"/>
    </location>
</feature>
<feature type="region of interest" description="Disordered" evidence="1">
    <location>
        <begin position="45"/>
        <end position="65"/>
    </location>
</feature>
<gene>
    <name evidence="3" type="ORF">J2T09_003937</name>
</gene>